<evidence type="ECO:0000256" key="1">
    <source>
        <dbReference type="ARBA" id="ARBA00022603"/>
    </source>
</evidence>
<evidence type="ECO:0000313" key="8">
    <source>
        <dbReference type="Proteomes" id="UP000217816"/>
    </source>
</evidence>
<evidence type="ECO:0000256" key="2">
    <source>
        <dbReference type="ARBA" id="ARBA00022679"/>
    </source>
</evidence>
<dbReference type="InterPro" id="IPR002941">
    <property type="entry name" value="DNA_methylase_N4/N6"/>
</dbReference>
<feature type="domain" description="DNA methylase N-4/N-6" evidence="4">
    <location>
        <begin position="66"/>
        <end position="142"/>
    </location>
</feature>
<dbReference type="GO" id="GO:0032259">
    <property type="term" value="P:methylation"/>
    <property type="evidence" value="ECO:0007669"/>
    <property type="project" value="UniProtKB-KW"/>
</dbReference>
<accession>A0A1D8KKT2</accession>
<dbReference type="GO" id="GO:0008170">
    <property type="term" value="F:N-methyltransferase activity"/>
    <property type="evidence" value="ECO:0007669"/>
    <property type="project" value="InterPro"/>
</dbReference>
<evidence type="ECO:0000313" key="6">
    <source>
        <dbReference type="EMBL" id="AOV59510.1"/>
    </source>
</evidence>
<dbReference type="Proteomes" id="UP000241987">
    <property type="component" value="Segment"/>
</dbReference>
<proteinExistence type="predicted"/>
<dbReference type="EMBL" id="KU686200">
    <property type="protein sequence ID" value="AOV59272.1"/>
    <property type="molecule type" value="Genomic_DNA"/>
</dbReference>
<evidence type="ECO:0000313" key="5">
    <source>
        <dbReference type="EMBL" id="AOV59272.1"/>
    </source>
</evidence>
<dbReference type="GeneID" id="30305752"/>
<dbReference type="InterPro" id="IPR001091">
    <property type="entry name" value="RM_Methyltransferase"/>
</dbReference>
<dbReference type="SUPFAM" id="SSF53335">
    <property type="entry name" value="S-adenosyl-L-methionine-dependent methyltransferases"/>
    <property type="match status" value="1"/>
</dbReference>
<keyword evidence="8" id="KW-1185">Reference proteome</keyword>
<reference evidence="8 9" key="1">
    <citation type="journal article" date="2016" name="Virology">
        <title>The genomic content and context of auxiliary metabolic genes in marine cyanomyoviruses.</title>
        <authorList>
            <person name="Crummett L.T."/>
            <person name="Puxty R.J."/>
            <person name="Weihe C."/>
            <person name="Marston M.F."/>
            <person name="Martiny J.B."/>
        </authorList>
    </citation>
    <scope>NUCLEOTIDE SEQUENCE [LARGE SCALE GENOMIC DNA]</scope>
    <source>
        <strain evidence="5">0309CC44</strain>
        <strain evidence="6">0809SB33</strain>
        <strain evidence="7">1010NB23</strain>
    </source>
</reference>
<evidence type="ECO:0000313" key="9">
    <source>
        <dbReference type="Proteomes" id="UP000240822"/>
    </source>
</evidence>
<dbReference type="EMBL" id="KU686201">
    <property type="protein sequence ID" value="AOV59510.1"/>
    <property type="molecule type" value="Genomic_DNA"/>
</dbReference>
<dbReference type="Pfam" id="PF01555">
    <property type="entry name" value="N6_N4_Mtase"/>
    <property type="match status" value="1"/>
</dbReference>
<evidence type="ECO:0000259" key="4">
    <source>
        <dbReference type="Pfam" id="PF01555"/>
    </source>
</evidence>
<dbReference type="InterPro" id="IPR029063">
    <property type="entry name" value="SAM-dependent_MTases_sf"/>
</dbReference>
<gene>
    <name evidence="5" type="ORF">C440309_049</name>
    <name evidence="7" type="ORF">N231010_049</name>
    <name evidence="6" type="ORF">S330809_049</name>
</gene>
<dbReference type="RefSeq" id="YP_009320482.1">
    <property type="nucleotide sequence ID" value="NC_031900.1"/>
</dbReference>
<dbReference type="EMBL" id="KU686202">
    <property type="protein sequence ID" value="AOV59748.1"/>
    <property type="molecule type" value="Genomic_DNA"/>
</dbReference>
<keyword evidence="1" id="KW-0489">Methyltransferase</keyword>
<dbReference type="PANTHER" id="PTHR13370:SF3">
    <property type="entry name" value="TRNA (GUANINE(10)-N2)-METHYLTRANSFERASE HOMOLOG"/>
    <property type="match status" value="1"/>
</dbReference>
<organism evidence="5 10">
    <name type="scientific">Synechococcus phage S-CAM4</name>
    <dbReference type="NCBI Taxonomy" id="1883367"/>
    <lineage>
        <taxon>Viruses</taxon>
        <taxon>Duplodnaviria</taxon>
        <taxon>Heunggongvirae</taxon>
        <taxon>Uroviricota</taxon>
        <taxon>Caudoviricetes</taxon>
        <taxon>Pantevenvirales</taxon>
        <taxon>Kyanoviridae</taxon>
        <taxon>Potamoivirus</taxon>
        <taxon>Potamoivirus cam4</taxon>
    </lineage>
</organism>
<sequence>MIDVTNTRIPWDKKPPTGWVAQGAKRRTFGKDGKTTGTQKEYGTVDANPDGRYPSNIIGDVQHEHQKYFYAPRATRKEKGQDNDHPTVKPVSLMEYLIKIYSPINSTVLDPFCGSGTTGVAALGIDRNFIGIDSDEHYCQIASDRLRSACPETPPQSPTSVLNHL</sequence>
<dbReference type="KEGG" id="vg:30305752"/>
<name>A0A1D8KKT2_9CAUD</name>
<dbReference type="Gene3D" id="3.40.50.150">
    <property type="entry name" value="Vaccinia Virus protein VP39"/>
    <property type="match status" value="1"/>
</dbReference>
<dbReference type="GO" id="GO:0003677">
    <property type="term" value="F:DNA binding"/>
    <property type="evidence" value="ECO:0007669"/>
    <property type="project" value="InterPro"/>
</dbReference>
<dbReference type="GO" id="GO:0009007">
    <property type="term" value="F:site-specific DNA-methyltransferase (adenine-specific) activity"/>
    <property type="evidence" value="ECO:0007669"/>
    <property type="project" value="TreeGrafter"/>
</dbReference>
<dbReference type="PANTHER" id="PTHR13370">
    <property type="entry name" value="RNA METHYLASE-RELATED"/>
    <property type="match status" value="1"/>
</dbReference>
<dbReference type="Proteomes" id="UP000217816">
    <property type="component" value="Segment"/>
</dbReference>
<evidence type="ECO:0000313" key="10">
    <source>
        <dbReference type="Proteomes" id="UP000241987"/>
    </source>
</evidence>
<dbReference type="PRINTS" id="PR00508">
    <property type="entry name" value="S21N4MTFRASE"/>
</dbReference>
<keyword evidence="2" id="KW-0808">Transferase</keyword>
<evidence type="ECO:0000313" key="7">
    <source>
        <dbReference type="EMBL" id="AOV59748.1"/>
    </source>
</evidence>
<evidence type="ECO:0000256" key="3">
    <source>
        <dbReference type="SAM" id="MobiDB-lite"/>
    </source>
</evidence>
<protein>
    <submittedName>
        <fullName evidence="5">Putative type II DNA modification enzyme</fullName>
    </submittedName>
</protein>
<feature type="region of interest" description="Disordered" evidence="3">
    <location>
        <begin position="28"/>
        <end position="51"/>
    </location>
</feature>
<dbReference type="Proteomes" id="UP000240822">
    <property type="component" value="Segment"/>
</dbReference>